<dbReference type="PANTHER" id="PTHR45290:SF3">
    <property type="entry name" value="OS01G0649000 PROTEIN"/>
    <property type="match status" value="1"/>
</dbReference>
<dbReference type="InterPro" id="IPR011047">
    <property type="entry name" value="Quinoprotein_ADH-like_sf"/>
</dbReference>
<proteinExistence type="predicted"/>
<name>A0A251UV12_HELAN</name>
<dbReference type="Proteomes" id="UP000215914">
    <property type="component" value="Chromosome 4"/>
</dbReference>
<dbReference type="STRING" id="4232.A0A251UV12"/>
<evidence type="ECO:0000313" key="2">
    <source>
        <dbReference type="Proteomes" id="UP000215914"/>
    </source>
</evidence>
<accession>A0A251UV12</accession>
<dbReference type="PANTHER" id="PTHR45290">
    <property type="entry name" value="OS03G0300300 PROTEIN"/>
    <property type="match status" value="1"/>
</dbReference>
<dbReference type="AlphaFoldDB" id="A0A251UV12"/>
<keyword evidence="2" id="KW-1185">Reference proteome</keyword>
<protein>
    <submittedName>
        <fullName evidence="1">Putative quinoprotein alcohol dehydrogenase-like superfamily</fullName>
    </submittedName>
</protein>
<reference evidence="2" key="1">
    <citation type="journal article" date="2017" name="Nature">
        <title>The sunflower genome provides insights into oil metabolism, flowering and Asterid evolution.</title>
        <authorList>
            <person name="Badouin H."/>
            <person name="Gouzy J."/>
            <person name="Grassa C.J."/>
            <person name="Murat F."/>
            <person name="Staton S.E."/>
            <person name="Cottret L."/>
            <person name="Lelandais-Briere C."/>
            <person name="Owens G.L."/>
            <person name="Carrere S."/>
            <person name="Mayjonade B."/>
            <person name="Legrand L."/>
            <person name="Gill N."/>
            <person name="Kane N.C."/>
            <person name="Bowers J.E."/>
            <person name="Hubner S."/>
            <person name="Bellec A."/>
            <person name="Berard A."/>
            <person name="Berges H."/>
            <person name="Blanchet N."/>
            <person name="Boniface M.C."/>
            <person name="Brunel D."/>
            <person name="Catrice O."/>
            <person name="Chaidir N."/>
            <person name="Claudel C."/>
            <person name="Donnadieu C."/>
            <person name="Faraut T."/>
            <person name="Fievet G."/>
            <person name="Helmstetter N."/>
            <person name="King M."/>
            <person name="Knapp S.J."/>
            <person name="Lai Z."/>
            <person name="Le Paslier M.C."/>
            <person name="Lippi Y."/>
            <person name="Lorenzon L."/>
            <person name="Mandel J.R."/>
            <person name="Marage G."/>
            <person name="Marchand G."/>
            <person name="Marquand E."/>
            <person name="Bret-Mestries E."/>
            <person name="Morien E."/>
            <person name="Nambeesan S."/>
            <person name="Nguyen T."/>
            <person name="Pegot-Espagnet P."/>
            <person name="Pouilly N."/>
            <person name="Raftis F."/>
            <person name="Sallet E."/>
            <person name="Schiex T."/>
            <person name="Thomas J."/>
            <person name="Vandecasteele C."/>
            <person name="Vares D."/>
            <person name="Vear F."/>
            <person name="Vautrin S."/>
            <person name="Crespi M."/>
            <person name="Mangin B."/>
            <person name="Burke J.M."/>
            <person name="Salse J."/>
            <person name="Munos S."/>
            <person name="Vincourt P."/>
            <person name="Rieseberg L.H."/>
            <person name="Langlade N.B."/>
        </authorList>
    </citation>
    <scope>NUCLEOTIDE SEQUENCE [LARGE SCALE GENOMIC DNA]</scope>
    <source>
        <strain evidence="2">cv. SF193</strain>
    </source>
</reference>
<gene>
    <name evidence="1" type="ORF">HannXRQ_Chr04g0097191</name>
</gene>
<sequence>MKWKLSRTEFGEIATLSFTNKGRKLCAISTDGTLCEMNSETGEILKEITIPKKYILLWHIYSVSVQNILVSVTS</sequence>
<dbReference type="EMBL" id="CM007893">
    <property type="protein sequence ID" value="OTG27178.1"/>
    <property type="molecule type" value="Genomic_DNA"/>
</dbReference>
<dbReference type="InParanoid" id="A0A251UV12"/>
<organism evidence="1 2">
    <name type="scientific">Helianthus annuus</name>
    <name type="common">Common sunflower</name>
    <dbReference type="NCBI Taxonomy" id="4232"/>
    <lineage>
        <taxon>Eukaryota</taxon>
        <taxon>Viridiplantae</taxon>
        <taxon>Streptophyta</taxon>
        <taxon>Embryophyta</taxon>
        <taxon>Tracheophyta</taxon>
        <taxon>Spermatophyta</taxon>
        <taxon>Magnoliopsida</taxon>
        <taxon>eudicotyledons</taxon>
        <taxon>Gunneridae</taxon>
        <taxon>Pentapetalae</taxon>
        <taxon>asterids</taxon>
        <taxon>campanulids</taxon>
        <taxon>Asterales</taxon>
        <taxon>Asteraceae</taxon>
        <taxon>Asteroideae</taxon>
        <taxon>Heliantheae alliance</taxon>
        <taxon>Heliantheae</taxon>
        <taxon>Helianthus</taxon>
    </lineage>
</organism>
<evidence type="ECO:0000313" key="1">
    <source>
        <dbReference type="EMBL" id="OTG27178.1"/>
    </source>
</evidence>
<dbReference type="SUPFAM" id="SSF50998">
    <property type="entry name" value="Quinoprotein alcohol dehydrogenase-like"/>
    <property type="match status" value="1"/>
</dbReference>